<feature type="region of interest" description="Disordered" evidence="1">
    <location>
        <begin position="18"/>
        <end position="61"/>
    </location>
</feature>
<proteinExistence type="predicted"/>
<dbReference type="AlphaFoldDB" id="A0A6T1XUG2"/>
<sequence length="392" mass="44256">MEMMEDSESMVAETKSLAYRTKPAPPPLKEEVMYTPQKDESDPDMLPSVVPPKELHFDENNTPQPMPYQSLGEAELRQHDPFSILESHKEAIEAFGSVIEQVVGFTTSLAKHNHGEVSQAFEHLSHHRQCVVKLRHRVRRLMENEENSQEFMVGFDNLLQNSILPSLKKHSTGLKEMFLFKELTECNLGALEGRVQSLMGIEHHHESLRQRVDQVQQGNDQNSALAQRMSDSRGTLKQQMELLSQSHANSQSGGDLFSTMSNSLSSRIDAMEAAFNNRVSQIQSSFSLAIGNEISAVEQRLNSQLQLLQGSNDVSSLLQQLDIARMKTSTLEERVDSFSSSPSTSLISSRLERVEQTIHDITPQVASSQIWTRRIDSMDNQLRDFKQECSAF</sequence>
<evidence type="ECO:0000313" key="3">
    <source>
        <dbReference type="EMBL" id="CAE0804980.1"/>
    </source>
</evidence>
<dbReference type="EMBL" id="HBJA01046087">
    <property type="protein sequence ID" value="CAE0804979.1"/>
    <property type="molecule type" value="Transcribed_RNA"/>
</dbReference>
<gene>
    <name evidence="2" type="ORF">EGYM00163_LOCUS16103</name>
    <name evidence="3" type="ORF">EGYM00163_LOCUS16104</name>
</gene>
<feature type="compositionally biased region" description="Basic and acidic residues" evidence="1">
    <location>
        <begin position="28"/>
        <end position="40"/>
    </location>
</feature>
<evidence type="ECO:0000313" key="2">
    <source>
        <dbReference type="EMBL" id="CAE0804979.1"/>
    </source>
</evidence>
<dbReference type="EMBL" id="HBJA01046088">
    <property type="protein sequence ID" value="CAE0804980.1"/>
    <property type="molecule type" value="Transcribed_RNA"/>
</dbReference>
<name>A0A6T1XUG2_9EUGL</name>
<organism evidence="3">
    <name type="scientific">Eutreptiella gymnastica</name>
    <dbReference type="NCBI Taxonomy" id="73025"/>
    <lineage>
        <taxon>Eukaryota</taxon>
        <taxon>Discoba</taxon>
        <taxon>Euglenozoa</taxon>
        <taxon>Euglenida</taxon>
        <taxon>Spirocuta</taxon>
        <taxon>Euglenophyceae</taxon>
        <taxon>Eutreptiales</taxon>
        <taxon>Eutreptiaceae</taxon>
        <taxon>Eutreptiella</taxon>
    </lineage>
</organism>
<protein>
    <submittedName>
        <fullName evidence="3">Uncharacterized protein</fullName>
    </submittedName>
</protein>
<accession>A0A6T1XUG2</accession>
<reference evidence="3" key="1">
    <citation type="submission" date="2021-01" db="EMBL/GenBank/DDBJ databases">
        <authorList>
            <person name="Corre E."/>
            <person name="Pelletier E."/>
            <person name="Niang G."/>
            <person name="Scheremetjew M."/>
            <person name="Finn R."/>
            <person name="Kale V."/>
            <person name="Holt S."/>
            <person name="Cochrane G."/>
            <person name="Meng A."/>
            <person name="Brown T."/>
            <person name="Cohen L."/>
        </authorList>
    </citation>
    <scope>NUCLEOTIDE SEQUENCE</scope>
    <source>
        <strain evidence="3">CCMP1594</strain>
    </source>
</reference>
<evidence type="ECO:0000256" key="1">
    <source>
        <dbReference type="SAM" id="MobiDB-lite"/>
    </source>
</evidence>